<dbReference type="PANTHER" id="PTHR30547:SF5">
    <property type="entry name" value="NUCLEASE YHCG-RELATED"/>
    <property type="match status" value="1"/>
</dbReference>
<dbReference type="InterPro" id="IPR011856">
    <property type="entry name" value="tRNA_endonuc-like_dom_sf"/>
</dbReference>
<organism evidence="3 4">
    <name type="scientific">Anaerovibrio slackiae</name>
    <dbReference type="NCBI Taxonomy" id="2652309"/>
    <lineage>
        <taxon>Bacteria</taxon>
        <taxon>Bacillati</taxon>
        <taxon>Bacillota</taxon>
        <taxon>Negativicutes</taxon>
        <taxon>Selenomonadales</taxon>
        <taxon>Selenomonadaceae</taxon>
        <taxon>Anaerovibrio</taxon>
    </lineage>
</organism>
<evidence type="ECO:0000259" key="1">
    <source>
        <dbReference type="Pfam" id="PF06250"/>
    </source>
</evidence>
<evidence type="ECO:0000313" key="3">
    <source>
        <dbReference type="EMBL" id="MSU08693.1"/>
    </source>
</evidence>
<feature type="domain" description="YhcG PDDEXK nuclease" evidence="1">
    <location>
        <begin position="181"/>
        <end position="331"/>
    </location>
</feature>
<dbReference type="InterPro" id="IPR041527">
    <property type="entry name" value="YhcG_N"/>
</dbReference>
<sequence length="348" mass="40236">MKGTIGLSELKCTTSMLHEIRELLINARQRVAVKVNTELLSTYWKIGKIIINNEQKNKERADYGKQTLKQLSKYLTAEFGKGFSVSNLYNMRLFYMQYQKFQTVSGKLSWSHYCELFVISDQNKRSFYEKEAINSGWSIRELKRQISTSLYERLLLSEGKTNKETVLALAKKGIEMTTPSDIIKDPYVFEFLGVPENKPMLESDLEKALVAQIEKFLLELGHGFMFVGTQQRITLNNTHYYVDMVFYNKILRAYILIELKTTKLTPEAAGQLNMYLNYYAAEINDEHDNPPIGIILCTDKDSITAEYALGGLSNNIFASRYVYYIPNKEQLIAQVKAVLNEWHKQENE</sequence>
<dbReference type="InterPro" id="IPR009362">
    <property type="entry name" value="YhcG_C"/>
</dbReference>
<reference evidence="3 4" key="1">
    <citation type="submission" date="2019-08" db="EMBL/GenBank/DDBJ databases">
        <title>In-depth cultivation of the pig gut microbiome towards novel bacterial diversity and tailored functional studies.</title>
        <authorList>
            <person name="Wylensek D."/>
            <person name="Hitch T.C.A."/>
            <person name="Clavel T."/>
        </authorList>
    </citation>
    <scope>NUCLEOTIDE SEQUENCE [LARGE SCALE GENOMIC DNA]</scope>
    <source>
        <strain evidence="3 4">WCA-693-APC-5D-A</strain>
    </source>
</reference>
<dbReference type="PANTHER" id="PTHR30547">
    <property type="entry name" value="UNCHARACTERIZED PROTEIN YHCG-RELATED"/>
    <property type="match status" value="1"/>
</dbReference>
<dbReference type="Proteomes" id="UP000433181">
    <property type="component" value="Unassembled WGS sequence"/>
</dbReference>
<dbReference type="GO" id="GO:0003676">
    <property type="term" value="F:nucleic acid binding"/>
    <property type="evidence" value="ECO:0007669"/>
    <property type="project" value="InterPro"/>
</dbReference>
<dbReference type="InterPro" id="IPR053148">
    <property type="entry name" value="PD-DEXK-like_domain"/>
</dbReference>
<proteinExistence type="predicted"/>
<dbReference type="Gene3D" id="3.40.1350.10">
    <property type="match status" value="1"/>
</dbReference>
<dbReference type="AlphaFoldDB" id="A0A6I2UAZ9"/>
<evidence type="ECO:0000259" key="2">
    <source>
        <dbReference type="Pfam" id="PF17761"/>
    </source>
</evidence>
<feature type="domain" description="YhcG N-terminal" evidence="2">
    <location>
        <begin position="19"/>
        <end position="153"/>
    </location>
</feature>
<accession>A0A6I2UAZ9</accession>
<gene>
    <name evidence="3" type="ORF">FYJ84_06825</name>
</gene>
<dbReference type="EMBL" id="VUNR01000011">
    <property type="protein sequence ID" value="MSU08693.1"/>
    <property type="molecule type" value="Genomic_DNA"/>
</dbReference>
<comment type="caution">
    <text evidence="3">The sequence shown here is derived from an EMBL/GenBank/DDBJ whole genome shotgun (WGS) entry which is preliminary data.</text>
</comment>
<dbReference type="Pfam" id="PF17761">
    <property type="entry name" value="DUF1016_N"/>
    <property type="match status" value="1"/>
</dbReference>
<name>A0A6I2UAZ9_9FIRM</name>
<protein>
    <submittedName>
        <fullName evidence="3">DUF1016 domain-containing protein</fullName>
    </submittedName>
</protein>
<keyword evidence="4" id="KW-1185">Reference proteome</keyword>
<dbReference type="Pfam" id="PF06250">
    <property type="entry name" value="YhcG_C"/>
    <property type="match status" value="1"/>
</dbReference>
<evidence type="ECO:0000313" key="4">
    <source>
        <dbReference type="Proteomes" id="UP000433181"/>
    </source>
</evidence>